<dbReference type="EnsemblMetazoa" id="PPA44274.1">
    <property type="protein sequence ID" value="PPA44274.1"/>
    <property type="gene ID" value="WBGene00282643"/>
</dbReference>
<evidence type="ECO:0000313" key="2">
    <source>
        <dbReference type="Proteomes" id="UP000005239"/>
    </source>
</evidence>
<sequence length="116" mass="13172">MGKEGEVRRILERFPESPGALYSNLVVVGETRRGTGGRKRWGNRKWRMRLGGDFEANALIPKGLGGKAPLIFIHPHSLASKSPISEAALEREELHFCMRKRTSRLALEDKHKHHHN</sequence>
<gene>
    <name evidence="1" type="primary">WBGene00282643</name>
</gene>
<organism evidence="1 2">
    <name type="scientific">Pristionchus pacificus</name>
    <name type="common">Parasitic nematode worm</name>
    <dbReference type="NCBI Taxonomy" id="54126"/>
    <lineage>
        <taxon>Eukaryota</taxon>
        <taxon>Metazoa</taxon>
        <taxon>Ecdysozoa</taxon>
        <taxon>Nematoda</taxon>
        <taxon>Chromadorea</taxon>
        <taxon>Rhabditida</taxon>
        <taxon>Rhabditina</taxon>
        <taxon>Diplogasteromorpha</taxon>
        <taxon>Diplogasteroidea</taxon>
        <taxon>Neodiplogasteridae</taxon>
        <taxon>Pristionchus</taxon>
    </lineage>
</organism>
<protein>
    <submittedName>
        <fullName evidence="1">Uncharacterized protein</fullName>
    </submittedName>
</protein>
<reference evidence="1" key="2">
    <citation type="submission" date="2022-06" db="UniProtKB">
        <authorList>
            <consortium name="EnsemblMetazoa"/>
        </authorList>
    </citation>
    <scope>IDENTIFICATION</scope>
    <source>
        <strain evidence="1">PS312</strain>
    </source>
</reference>
<dbReference type="Proteomes" id="UP000005239">
    <property type="component" value="Unassembled WGS sequence"/>
</dbReference>
<proteinExistence type="predicted"/>
<dbReference type="AlphaFoldDB" id="A0A2A6CYE8"/>
<accession>A0A2A6CYE8</accession>
<name>A0A2A6CYE8_PRIPA</name>
<evidence type="ECO:0000313" key="1">
    <source>
        <dbReference type="EnsemblMetazoa" id="PPA44274.1"/>
    </source>
</evidence>
<keyword evidence="2" id="KW-1185">Reference proteome</keyword>
<reference evidence="2" key="1">
    <citation type="journal article" date="2008" name="Nat. Genet.">
        <title>The Pristionchus pacificus genome provides a unique perspective on nematode lifestyle and parasitism.</title>
        <authorList>
            <person name="Dieterich C."/>
            <person name="Clifton S.W."/>
            <person name="Schuster L.N."/>
            <person name="Chinwalla A."/>
            <person name="Delehaunty K."/>
            <person name="Dinkelacker I."/>
            <person name="Fulton L."/>
            <person name="Fulton R."/>
            <person name="Godfrey J."/>
            <person name="Minx P."/>
            <person name="Mitreva M."/>
            <person name="Roeseler W."/>
            <person name="Tian H."/>
            <person name="Witte H."/>
            <person name="Yang S.P."/>
            <person name="Wilson R.K."/>
            <person name="Sommer R.J."/>
        </authorList>
    </citation>
    <scope>NUCLEOTIDE SEQUENCE [LARGE SCALE GENOMIC DNA]</scope>
    <source>
        <strain evidence="2">PS312</strain>
    </source>
</reference>
<accession>A0A8R1Z2A2</accession>